<dbReference type="Proteomes" id="UP000018888">
    <property type="component" value="Unassembled WGS sequence"/>
</dbReference>
<organism evidence="2 3">
    <name type="scientific">Rhizophagus irregularis (strain DAOM 181602 / DAOM 197198 / MUCL 43194)</name>
    <name type="common">Arbuscular mycorrhizal fungus</name>
    <name type="synonym">Glomus intraradices</name>
    <dbReference type="NCBI Taxonomy" id="747089"/>
    <lineage>
        <taxon>Eukaryota</taxon>
        <taxon>Fungi</taxon>
        <taxon>Fungi incertae sedis</taxon>
        <taxon>Mucoromycota</taxon>
        <taxon>Glomeromycotina</taxon>
        <taxon>Glomeromycetes</taxon>
        <taxon>Glomerales</taxon>
        <taxon>Glomeraceae</taxon>
        <taxon>Rhizophagus</taxon>
    </lineage>
</organism>
<dbReference type="EMBL" id="AUPC02000246">
    <property type="protein sequence ID" value="POG64208.1"/>
    <property type="molecule type" value="Genomic_DNA"/>
</dbReference>
<reference evidence="2 3" key="1">
    <citation type="journal article" date="2013" name="Proc. Natl. Acad. Sci. U.S.A.">
        <title>Genome of an arbuscular mycorrhizal fungus provides insight into the oldest plant symbiosis.</title>
        <authorList>
            <person name="Tisserant E."/>
            <person name="Malbreil M."/>
            <person name="Kuo A."/>
            <person name="Kohler A."/>
            <person name="Symeonidi A."/>
            <person name="Balestrini R."/>
            <person name="Charron P."/>
            <person name="Duensing N."/>
            <person name="Frei Dit Frey N."/>
            <person name="Gianinazzi-Pearson V."/>
            <person name="Gilbert L.B."/>
            <person name="Handa Y."/>
            <person name="Herr J.R."/>
            <person name="Hijri M."/>
            <person name="Koul R."/>
            <person name="Kawaguchi M."/>
            <person name="Krajinski F."/>
            <person name="Lammers P.J."/>
            <person name="Masclaux F.G."/>
            <person name="Murat C."/>
            <person name="Morin E."/>
            <person name="Ndikumana S."/>
            <person name="Pagni M."/>
            <person name="Petitpierre D."/>
            <person name="Requena N."/>
            <person name="Rosikiewicz P."/>
            <person name="Riley R."/>
            <person name="Saito K."/>
            <person name="San Clemente H."/>
            <person name="Shapiro H."/>
            <person name="van Tuinen D."/>
            <person name="Becard G."/>
            <person name="Bonfante P."/>
            <person name="Paszkowski U."/>
            <person name="Shachar-Hill Y.Y."/>
            <person name="Tuskan G.A."/>
            <person name="Young P.W."/>
            <person name="Sanders I.R."/>
            <person name="Henrissat B."/>
            <person name="Rensing S.A."/>
            <person name="Grigoriev I.V."/>
            <person name="Corradi N."/>
            <person name="Roux C."/>
            <person name="Martin F."/>
        </authorList>
    </citation>
    <scope>NUCLEOTIDE SEQUENCE [LARGE SCALE GENOMIC DNA]</scope>
    <source>
        <strain evidence="2 3">DAOM 197198</strain>
    </source>
</reference>
<proteinExistence type="predicted"/>
<evidence type="ECO:0000256" key="1">
    <source>
        <dbReference type="SAM" id="Phobius"/>
    </source>
</evidence>
<evidence type="ECO:0000313" key="2">
    <source>
        <dbReference type="EMBL" id="POG64208.1"/>
    </source>
</evidence>
<keyword evidence="1" id="KW-0472">Membrane</keyword>
<keyword evidence="3" id="KW-1185">Reference proteome</keyword>
<sequence length="67" mass="8613">MKDIKLRIRNFKNECFIMFHYVSLWFIMVYYGSFFFEKKKEMHVKNVRHMWRNVILIRELIFDTKFR</sequence>
<protein>
    <submittedName>
        <fullName evidence="2">Uncharacterized protein</fullName>
    </submittedName>
</protein>
<name>A0A2P4PFN7_RHIID</name>
<reference evidence="2 3" key="2">
    <citation type="journal article" date="2018" name="New Phytol.">
        <title>High intraspecific genome diversity in the model arbuscular mycorrhizal symbiont Rhizophagus irregularis.</title>
        <authorList>
            <person name="Chen E.C.H."/>
            <person name="Morin E."/>
            <person name="Beaudet D."/>
            <person name="Noel J."/>
            <person name="Yildirir G."/>
            <person name="Ndikumana S."/>
            <person name="Charron P."/>
            <person name="St-Onge C."/>
            <person name="Giorgi J."/>
            <person name="Kruger M."/>
            <person name="Marton T."/>
            <person name="Ropars J."/>
            <person name="Grigoriev I.V."/>
            <person name="Hainaut M."/>
            <person name="Henrissat B."/>
            <person name="Roux C."/>
            <person name="Martin F."/>
            <person name="Corradi N."/>
        </authorList>
    </citation>
    <scope>NUCLEOTIDE SEQUENCE [LARGE SCALE GENOMIC DNA]</scope>
    <source>
        <strain evidence="2 3">DAOM 197198</strain>
    </source>
</reference>
<comment type="caution">
    <text evidence="2">The sequence shown here is derived from an EMBL/GenBank/DDBJ whole genome shotgun (WGS) entry which is preliminary data.</text>
</comment>
<keyword evidence="1" id="KW-0812">Transmembrane</keyword>
<feature type="transmembrane region" description="Helical" evidence="1">
    <location>
        <begin position="16"/>
        <end position="36"/>
    </location>
</feature>
<gene>
    <name evidence="2" type="ORF">GLOIN_2v1677785</name>
</gene>
<keyword evidence="1" id="KW-1133">Transmembrane helix</keyword>
<dbReference type="AlphaFoldDB" id="A0A2P4PFN7"/>
<evidence type="ECO:0000313" key="3">
    <source>
        <dbReference type="Proteomes" id="UP000018888"/>
    </source>
</evidence>
<accession>A0A2P4PFN7</accession>